<dbReference type="InterPro" id="IPR001314">
    <property type="entry name" value="Peptidase_S1A"/>
</dbReference>
<comment type="subcellular location">
    <subcellularLocation>
        <location evidence="1">Secreted</location>
    </subcellularLocation>
</comment>
<dbReference type="Proteomes" id="UP000007801">
    <property type="component" value="Unassembled WGS sequence"/>
</dbReference>
<feature type="signal peptide" evidence="8">
    <location>
        <begin position="1"/>
        <end position="20"/>
    </location>
</feature>
<evidence type="ECO:0000256" key="8">
    <source>
        <dbReference type="SAM" id="SignalP"/>
    </source>
</evidence>
<evidence type="ECO:0000313" key="11">
    <source>
        <dbReference type="Proteomes" id="UP000007801"/>
    </source>
</evidence>
<dbReference type="eggNOG" id="KOG3627">
    <property type="taxonomic scope" value="Eukaryota"/>
</dbReference>
<evidence type="ECO:0000256" key="7">
    <source>
        <dbReference type="RuleBase" id="RU363034"/>
    </source>
</evidence>
<evidence type="ECO:0000256" key="4">
    <source>
        <dbReference type="ARBA" id="ARBA00022801"/>
    </source>
</evidence>
<evidence type="ECO:0000313" key="10">
    <source>
        <dbReference type="EMBL" id="EDV37473.1"/>
    </source>
</evidence>
<dbReference type="SMART" id="SM00020">
    <property type="entry name" value="Tryp_SPc"/>
    <property type="match status" value="1"/>
</dbReference>
<evidence type="ECO:0000256" key="2">
    <source>
        <dbReference type="ARBA" id="ARBA00022525"/>
    </source>
</evidence>
<protein>
    <recommendedName>
        <fullName evidence="9">Peptidase S1 domain-containing protein</fullName>
    </recommendedName>
</protein>
<dbReference type="OrthoDB" id="6339452at2759"/>
<dbReference type="GeneID" id="6494259"/>
<keyword evidence="5 7" id="KW-0720">Serine protease</keyword>
<feature type="chain" id="PRO_5002790134" description="Peptidase S1 domain-containing protein" evidence="8">
    <location>
        <begin position="21"/>
        <end position="359"/>
    </location>
</feature>
<sequence length="359" mass="39629">MDVLSGLLLFFGIIVPSILSDLCDNQTGECKELSATGCPAVFFNLAWMEGSVKFCDEDKGIVCCPLPRNRQPLFISSNVRQFERECRRFNEIRTSCRSTPLIVGGSKASSREFPFMALVGQRRRNASRIDWDCGGTLIHPKFVLTAAHCLETTETKSERLDPNFDCPKFVVRLGDLDYNSESDDAQPQDFTVVNYVVHPGYDDDDDTGSRKNDIGLLELDRIAVLNEFVAPACLPPSSGNENLLATAAGWGATAETGPSSSHLKKVTLERYGETLCSERIKQKIDIRTQLCAGSRTGNSDTCYGDSGGPVFVQHPRYACLKQIIGVTSYGIVCGVQGLPSVYTRVHLYTDWIENIVWGE</sequence>
<dbReference type="InterPro" id="IPR033116">
    <property type="entry name" value="TRYPSIN_SER"/>
</dbReference>
<dbReference type="MEROPS" id="S01.B28"/>
<reference evidence="10 11" key="1">
    <citation type="journal article" date="2007" name="Nature">
        <title>Evolution of genes and genomes on the Drosophila phylogeny.</title>
        <authorList>
            <consortium name="Drosophila 12 Genomes Consortium"/>
            <person name="Clark A.G."/>
            <person name="Eisen M.B."/>
            <person name="Smith D.R."/>
            <person name="Bergman C.M."/>
            <person name="Oliver B."/>
            <person name="Markow T.A."/>
            <person name="Kaufman T.C."/>
            <person name="Kellis M."/>
            <person name="Gelbart W."/>
            <person name="Iyer V.N."/>
            <person name="Pollard D.A."/>
            <person name="Sackton T.B."/>
            <person name="Larracuente A.M."/>
            <person name="Singh N.D."/>
            <person name="Abad J.P."/>
            <person name="Abt D.N."/>
            <person name="Adryan B."/>
            <person name="Aguade M."/>
            <person name="Akashi H."/>
            <person name="Anderson W.W."/>
            <person name="Aquadro C.F."/>
            <person name="Ardell D.H."/>
            <person name="Arguello R."/>
            <person name="Artieri C.G."/>
            <person name="Barbash D.A."/>
            <person name="Barker D."/>
            <person name="Barsanti P."/>
            <person name="Batterham P."/>
            <person name="Batzoglou S."/>
            <person name="Begun D."/>
            <person name="Bhutkar A."/>
            <person name="Blanco E."/>
            <person name="Bosak S.A."/>
            <person name="Bradley R.K."/>
            <person name="Brand A.D."/>
            <person name="Brent M.R."/>
            <person name="Brooks A.N."/>
            <person name="Brown R.H."/>
            <person name="Butlin R.K."/>
            <person name="Caggese C."/>
            <person name="Calvi B.R."/>
            <person name="Bernardo de Carvalho A."/>
            <person name="Caspi A."/>
            <person name="Castrezana S."/>
            <person name="Celniker S.E."/>
            <person name="Chang J.L."/>
            <person name="Chapple C."/>
            <person name="Chatterji S."/>
            <person name="Chinwalla A."/>
            <person name="Civetta A."/>
            <person name="Clifton S.W."/>
            <person name="Comeron J.M."/>
            <person name="Costello J.C."/>
            <person name="Coyne J.A."/>
            <person name="Daub J."/>
            <person name="David R.G."/>
            <person name="Delcher A.L."/>
            <person name="Delehaunty K."/>
            <person name="Do C.B."/>
            <person name="Ebling H."/>
            <person name="Edwards K."/>
            <person name="Eickbush T."/>
            <person name="Evans J.D."/>
            <person name="Filipski A."/>
            <person name="Findeiss S."/>
            <person name="Freyhult E."/>
            <person name="Fulton L."/>
            <person name="Fulton R."/>
            <person name="Garcia A.C."/>
            <person name="Gardiner A."/>
            <person name="Garfield D.A."/>
            <person name="Garvin B.E."/>
            <person name="Gibson G."/>
            <person name="Gilbert D."/>
            <person name="Gnerre S."/>
            <person name="Godfrey J."/>
            <person name="Good R."/>
            <person name="Gotea V."/>
            <person name="Gravely B."/>
            <person name="Greenberg A.J."/>
            <person name="Griffiths-Jones S."/>
            <person name="Gross S."/>
            <person name="Guigo R."/>
            <person name="Gustafson E.A."/>
            <person name="Haerty W."/>
            <person name="Hahn M.W."/>
            <person name="Halligan D.L."/>
            <person name="Halpern A.L."/>
            <person name="Halter G.M."/>
            <person name="Han M.V."/>
            <person name="Heger A."/>
            <person name="Hillier L."/>
            <person name="Hinrichs A.S."/>
            <person name="Holmes I."/>
            <person name="Hoskins R.A."/>
            <person name="Hubisz M.J."/>
            <person name="Hultmark D."/>
            <person name="Huntley M.A."/>
            <person name="Jaffe D.B."/>
            <person name="Jagadeeshan S."/>
            <person name="Jeck W.R."/>
            <person name="Johnson J."/>
            <person name="Jones C.D."/>
            <person name="Jordan W.C."/>
            <person name="Karpen G.H."/>
            <person name="Kataoka E."/>
            <person name="Keightley P.D."/>
            <person name="Kheradpour P."/>
            <person name="Kirkness E.F."/>
            <person name="Koerich L.B."/>
            <person name="Kristiansen K."/>
            <person name="Kudrna D."/>
            <person name="Kulathinal R.J."/>
            <person name="Kumar S."/>
            <person name="Kwok R."/>
            <person name="Lander E."/>
            <person name="Langley C.H."/>
            <person name="Lapoint R."/>
            <person name="Lazzaro B.P."/>
            <person name="Lee S.J."/>
            <person name="Levesque L."/>
            <person name="Li R."/>
            <person name="Lin C.F."/>
            <person name="Lin M.F."/>
            <person name="Lindblad-Toh K."/>
            <person name="Llopart A."/>
            <person name="Long M."/>
            <person name="Low L."/>
            <person name="Lozovsky E."/>
            <person name="Lu J."/>
            <person name="Luo M."/>
            <person name="Machado C.A."/>
            <person name="Makalowski W."/>
            <person name="Marzo M."/>
            <person name="Matsuda M."/>
            <person name="Matzkin L."/>
            <person name="McAllister B."/>
            <person name="McBride C.S."/>
            <person name="McKernan B."/>
            <person name="McKernan K."/>
            <person name="Mendez-Lago M."/>
            <person name="Minx P."/>
            <person name="Mollenhauer M.U."/>
            <person name="Montooth K."/>
            <person name="Mount S.M."/>
            <person name="Mu X."/>
            <person name="Myers E."/>
            <person name="Negre B."/>
            <person name="Newfeld S."/>
            <person name="Nielsen R."/>
            <person name="Noor M.A."/>
            <person name="O'Grady P."/>
            <person name="Pachter L."/>
            <person name="Papaceit M."/>
            <person name="Parisi M.J."/>
            <person name="Parisi M."/>
            <person name="Parts L."/>
            <person name="Pedersen J.S."/>
            <person name="Pesole G."/>
            <person name="Phillippy A.M."/>
            <person name="Ponting C.P."/>
            <person name="Pop M."/>
            <person name="Porcelli D."/>
            <person name="Powell J.R."/>
            <person name="Prohaska S."/>
            <person name="Pruitt K."/>
            <person name="Puig M."/>
            <person name="Quesneville H."/>
            <person name="Ram K.R."/>
            <person name="Rand D."/>
            <person name="Rasmussen M.D."/>
            <person name="Reed L.K."/>
            <person name="Reenan R."/>
            <person name="Reily A."/>
            <person name="Remington K.A."/>
            <person name="Rieger T.T."/>
            <person name="Ritchie M.G."/>
            <person name="Robin C."/>
            <person name="Rogers Y.H."/>
            <person name="Rohde C."/>
            <person name="Rozas J."/>
            <person name="Rubenfield M.J."/>
            <person name="Ruiz A."/>
            <person name="Russo S."/>
            <person name="Salzberg S.L."/>
            <person name="Sanchez-Gracia A."/>
            <person name="Saranga D.J."/>
            <person name="Sato H."/>
            <person name="Schaeffer S.W."/>
            <person name="Schatz M.C."/>
            <person name="Schlenke T."/>
            <person name="Schwartz R."/>
            <person name="Segarra C."/>
            <person name="Singh R.S."/>
            <person name="Sirot L."/>
            <person name="Sirota M."/>
            <person name="Sisneros N.B."/>
            <person name="Smith C.D."/>
            <person name="Smith T.F."/>
            <person name="Spieth J."/>
            <person name="Stage D.E."/>
            <person name="Stark A."/>
            <person name="Stephan W."/>
            <person name="Strausberg R.L."/>
            <person name="Strempel S."/>
            <person name="Sturgill D."/>
            <person name="Sutton G."/>
            <person name="Sutton G.G."/>
            <person name="Tao W."/>
            <person name="Teichmann S."/>
            <person name="Tobari Y.N."/>
            <person name="Tomimura Y."/>
            <person name="Tsolas J.M."/>
            <person name="Valente V.L."/>
            <person name="Venter E."/>
            <person name="Venter J.C."/>
            <person name="Vicario S."/>
            <person name="Vieira F.G."/>
            <person name="Vilella A.J."/>
            <person name="Villasante A."/>
            <person name="Walenz B."/>
            <person name="Wang J."/>
            <person name="Wasserman M."/>
            <person name="Watts T."/>
            <person name="Wilson D."/>
            <person name="Wilson R.K."/>
            <person name="Wing R.A."/>
            <person name="Wolfner M.F."/>
            <person name="Wong A."/>
            <person name="Wong G.K."/>
            <person name="Wu C.I."/>
            <person name="Wu G."/>
            <person name="Yamamoto D."/>
            <person name="Yang H.P."/>
            <person name="Yang S.P."/>
            <person name="Yorke J.A."/>
            <person name="Yoshida K."/>
            <person name="Zdobnov E."/>
            <person name="Zhang P."/>
            <person name="Zhang Y."/>
            <person name="Zimin A.V."/>
            <person name="Baldwin J."/>
            <person name="Abdouelleil A."/>
            <person name="Abdulkadir J."/>
            <person name="Abebe A."/>
            <person name="Abera B."/>
            <person name="Abreu J."/>
            <person name="Acer S.C."/>
            <person name="Aftuck L."/>
            <person name="Alexander A."/>
            <person name="An P."/>
            <person name="Anderson E."/>
            <person name="Anderson S."/>
            <person name="Arachi H."/>
            <person name="Azer M."/>
            <person name="Bachantsang P."/>
            <person name="Barry A."/>
            <person name="Bayul T."/>
            <person name="Berlin A."/>
            <person name="Bessette D."/>
            <person name="Bloom T."/>
            <person name="Blye J."/>
            <person name="Boguslavskiy L."/>
            <person name="Bonnet C."/>
            <person name="Boukhgalter B."/>
            <person name="Bourzgui I."/>
            <person name="Brown A."/>
            <person name="Cahill P."/>
            <person name="Channer S."/>
            <person name="Cheshatsang Y."/>
            <person name="Chuda L."/>
            <person name="Citroen M."/>
            <person name="Collymore A."/>
            <person name="Cooke P."/>
            <person name="Costello M."/>
            <person name="D'Aco K."/>
            <person name="Daza R."/>
            <person name="De Haan G."/>
            <person name="DeGray S."/>
            <person name="DeMaso C."/>
            <person name="Dhargay N."/>
            <person name="Dooley K."/>
            <person name="Dooley E."/>
            <person name="Doricent M."/>
            <person name="Dorje P."/>
            <person name="Dorjee K."/>
            <person name="Dupes A."/>
            <person name="Elong R."/>
            <person name="Falk J."/>
            <person name="Farina A."/>
            <person name="Faro S."/>
            <person name="Ferguson D."/>
            <person name="Fisher S."/>
            <person name="Foley C.D."/>
            <person name="Franke A."/>
            <person name="Friedrich D."/>
            <person name="Gadbois L."/>
            <person name="Gearin G."/>
            <person name="Gearin C.R."/>
            <person name="Giannoukos G."/>
            <person name="Goode T."/>
            <person name="Graham J."/>
            <person name="Grandbois E."/>
            <person name="Grewal S."/>
            <person name="Gyaltsen K."/>
            <person name="Hafez N."/>
            <person name="Hagos B."/>
            <person name="Hall J."/>
            <person name="Henson C."/>
            <person name="Hollinger A."/>
            <person name="Honan T."/>
            <person name="Huard M.D."/>
            <person name="Hughes L."/>
            <person name="Hurhula B."/>
            <person name="Husby M.E."/>
            <person name="Kamat A."/>
            <person name="Kanga B."/>
            <person name="Kashin S."/>
            <person name="Khazanovich D."/>
            <person name="Kisner P."/>
            <person name="Lance K."/>
            <person name="Lara M."/>
            <person name="Lee W."/>
            <person name="Lennon N."/>
            <person name="Letendre F."/>
            <person name="LeVine R."/>
            <person name="Lipovsky A."/>
            <person name="Liu X."/>
            <person name="Liu J."/>
            <person name="Liu S."/>
            <person name="Lokyitsang T."/>
            <person name="Lokyitsang Y."/>
            <person name="Lubonja R."/>
            <person name="Lui A."/>
            <person name="MacDonald P."/>
            <person name="Magnisalis V."/>
            <person name="Maru K."/>
            <person name="Matthews C."/>
            <person name="McCusker W."/>
            <person name="McDonough S."/>
            <person name="Mehta T."/>
            <person name="Meldrim J."/>
            <person name="Meneus L."/>
            <person name="Mihai O."/>
            <person name="Mihalev A."/>
            <person name="Mihova T."/>
            <person name="Mittelman R."/>
            <person name="Mlenga V."/>
            <person name="Montmayeur A."/>
            <person name="Mulrain L."/>
            <person name="Navidi A."/>
            <person name="Naylor J."/>
            <person name="Negash T."/>
            <person name="Nguyen T."/>
            <person name="Nguyen N."/>
            <person name="Nicol R."/>
            <person name="Norbu C."/>
            <person name="Norbu N."/>
            <person name="Novod N."/>
            <person name="O'Neill B."/>
            <person name="Osman S."/>
            <person name="Markiewicz E."/>
            <person name="Oyono O.L."/>
            <person name="Patti C."/>
            <person name="Phunkhang P."/>
            <person name="Pierre F."/>
            <person name="Priest M."/>
            <person name="Raghuraman S."/>
            <person name="Rege F."/>
            <person name="Reyes R."/>
            <person name="Rise C."/>
            <person name="Rogov P."/>
            <person name="Ross K."/>
            <person name="Ryan E."/>
            <person name="Settipalli S."/>
            <person name="Shea T."/>
            <person name="Sherpa N."/>
            <person name="Shi L."/>
            <person name="Shih D."/>
            <person name="Sparrow T."/>
            <person name="Spaulding J."/>
            <person name="Stalker J."/>
            <person name="Stange-Thomann N."/>
            <person name="Stavropoulos S."/>
            <person name="Stone C."/>
            <person name="Strader C."/>
            <person name="Tesfaye S."/>
            <person name="Thomson T."/>
            <person name="Thoulutsang Y."/>
            <person name="Thoulutsang D."/>
            <person name="Topham K."/>
            <person name="Topping I."/>
            <person name="Tsamla T."/>
            <person name="Vassiliev H."/>
            <person name="Vo A."/>
            <person name="Wangchuk T."/>
            <person name="Wangdi T."/>
            <person name="Weiand M."/>
            <person name="Wilkinson J."/>
            <person name="Wilson A."/>
            <person name="Yadav S."/>
            <person name="Young G."/>
            <person name="Yu Q."/>
            <person name="Zembek L."/>
            <person name="Zhong D."/>
            <person name="Zimmer A."/>
            <person name="Zwirko Z."/>
            <person name="Jaffe D.B."/>
            <person name="Alvarez P."/>
            <person name="Brockman W."/>
            <person name="Butler J."/>
            <person name="Chin C."/>
            <person name="Gnerre S."/>
            <person name="Grabherr M."/>
            <person name="Kleber M."/>
            <person name="Mauceli E."/>
            <person name="MacCallum I."/>
        </authorList>
    </citation>
    <scope>NUCLEOTIDE SEQUENCE [LARGE SCALE GENOMIC DNA]</scope>
    <source>
        <strain evidence="11">Tucson 14024-0371.13</strain>
    </source>
</reference>
<dbReference type="GO" id="GO:0004252">
    <property type="term" value="F:serine-type endopeptidase activity"/>
    <property type="evidence" value="ECO:0007669"/>
    <property type="project" value="InterPro"/>
</dbReference>
<dbReference type="OMA" id="SADTCYG"/>
<keyword evidence="8" id="KW-0732">Signal</keyword>
<keyword evidence="4 7" id="KW-0378">Hydrolase</keyword>
<dbReference type="FunCoup" id="B3MDL0">
    <property type="interactions" value="31"/>
</dbReference>
<dbReference type="Gene3D" id="2.40.10.10">
    <property type="entry name" value="Trypsin-like serine proteases"/>
    <property type="match status" value="1"/>
</dbReference>
<dbReference type="HOGENOM" id="CLU_006842_0_3_1"/>
<feature type="domain" description="Peptidase S1" evidence="9">
    <location>
        <begin position="102"/>
        <end position="357"/>
    </location>
</feature>
<dbReference type="GO" id="GO:0160032">
    <property type="term" value="P:Toll receptor ligand protein activation cascade"/>
    <property type="evidence" value="ECO:0007669"/>
    <property type="project" value="UniProtKB-ARBA"/>
</dbReference>
<evidence type="ECO:0000256" key="6">
    <source>
        <dbReference type="ARBA" id="ARBA00023157"/>
    </source>
</evidence>
<dbReference type="GO" id="GO:0035008">
    <property type="term" value="P:positive regulation of melanization defense response"/>
    <property type="evidence" value="ECO:0007669"/>
    <property type="project" value="UniProtKB-ARBA"/>
</dbReference>
<dbReference type="Pfam" id="PF00089">
    <property type="entry name" value="Trypsin"/>
    <property type="match status" value="1"/>
</dbReference>
<dbReference type="AlphaFoldDB" id="B3MDL0"/>
<evidence type="ECO:0000256" key="1">
    <source>
        <dbReference type="ARBA" id="ARBA00004613"/>
    </source>
</evidence>
<dbReference type="GO" id="GO:0005576">
    <property type="term" value="C:extracellular region"/>
    <property type="evidence" value="ECO:0007669"/>
    <property type="project" value="UniProtKB-SubCell"/>
</dbReference>
<dbReference type="PANTHER" id="PTHR24258">
    <property type="entry name" value="SERINE PROTEASE-RELATED"/>
    <property type="match status" value="1"/>
</dbReference>
<dbReference type="PROSITE" id="PS00134">
    <property type="entry name" value="TRYPSIN_HIS"/>
    <property type="match status" value="1"/>
</dbReference>
<accession>B3MDL0</accession>
<dbReference type="SMR" id="B3MDL0"/>
<dbReference type="PRINTS" id="PR00722">
    <property type="entry name" value="CHYMOTRYPSIN"/>
</dbReference>
<evidence type="ECO:0000259" key="9">
    <source>
        <dbReference type="PROSITE" id="PS50240"/>
    </source>
</evidence>
<evidence type="ECO:0000256" key="3">
    <source>
        <dbReference type="ARBA" id="ARBA00022670"/>
    </source>
</evidence>
<dbReference type="InterPro" id="IPR043504">
    <property type="entry name" value="Peptidase_S1_PA_chymotrypsin"/>
</dbReference>
<name>B3MDL0_DROAN</name>
<dbReference type="InterPro" id="IPR009003">
    <property type="entry name" value="Peptidase_S1_PA"/>
</dbReference>
<dbReference type="SUPFAM" id="SSF50494">
    <property type="entry name" value="Trypsin-like serine proteases"/>
    <property type="match status" value="1"/>
</dbReference>
<gene>
    <name evidence="10" type="primary">Dana\GF11395</name>
    <name evidence="10" type="synonym">dana_GLEANR_11456</name>
    <name evidence="10" type="ORF">GF11395</name>
</gene>
<dbReference type="PROSITE" id="PS50240">
    <property type="entry name" value="TRYPSIN_DOM"/>
    <property type="match status" value="1"/>
</dbReference>
<dbReference type="InParanoid" id="B3MDL0"/>
<keyword evidence="6" id="KW-1015">Disulfide bond</keyword>
<dbReference type="GO" id="GO:0050832">
    <property type="term" value="P:defense response to fungus"/>
    <property type="evidence" value="ECO:0007669"/>
    <property type="project" value="UniProtKB-ARBA"/>
</dbReference>
<dbReference type="PROSITE" id="PS00135">
    <property type="entry name" value="TRYPSIN_SER"/>
    <property type="match status" value="1"/>
</dbReference>
<dbReference type="CDD" id="cd00190">
    <property type="entry name" value="Tryp_SPc"/>
    <property type="match status" value="1"/>
</dbReference>
<dbReference type="InterPro" id="IPR001254">
    <property type="entry name" value="Trypsin_dom"/>
</dbReference>
<keyword evidence="3 7" id="KW-0645">Protease</keyword>
<dbReference type="EMBL" id="CH902619">
    <property type="protein sequence ID" value="EDV37473.1"/>
    <property type="molecule type" value="Genomic_DNA"/>
</dbReference>
<organism evidence="10 11">
    <name type="scientific">Drosophila ananassae</name>
    <name type="common">Fruit fly</name>
    <dbReference type="NCBI Taxonomy" id="7217"/>
    <lineage>
        <taxon>Eukaryota</taxon>
        <taxon>Metazoa</taxon>
        <taxon>Ecdysozoa</taxon>
        <taxon>Arthropoda</taxon>
        <taxon>Hexapoda</taxon>
        <taxon>Insecta</taxon>
        <taxon>Pterygota</taxon>
        <taxon>Neoptera</taxon>
        <taxon>Endopterygota</taxon>
        <taxon>Diptera</taxon>
        <taxon>Brachycera</taxon>
        <taxon>Muscomorpha</taxon>
        <taxon>Ephydroidea</taxon>
        <taxon>Drosophilidae</taxon>
        <taxon>Drosophila</taxon>
        <taxon>Sophophora</taxon>
    </lineage>
</organism>
<evidence type="ECO:0000256" key="5">
    <source>
        <dbReference type="ARBA" id="ARBA00022825"/>
    </source>
</evidence>
<dbReference type="KEGG" id="dan:6494259"/>
<proteinExistence type="predicted"/>
<dbReference type="STRING" id="7217.B3MDL0"/>
<keyword evidence="2" id="KW-0964">Secreted</keyword>
<keyword evidence="11" id="KW-1185">Reference proteome</keyword>
<dbReference type="FunFam" id="2.40.10.10:FF:000015">
    <property type="entry name" value="Atrial natriuretic peptide-converting enzyme"/>
    <property type="match status" value="1"/>
</dbReference>
<dbReference type="PhylomeDB" id="B3MDL0"/>
<dbReference type="PANTHER" id="PTHR24258:SF136">
    <property type="entry name" value="GH06673P-RELATED"/>
    <property type="match status" value="1"/>
</dbReference>
<dbReference type="InterPro" id="IPR018114">
    <property type="entry name" value="TRYPSIN_HIS"/>
</dbReference>
<dbReference type="GO" id="GO:0006508">
    <property type="term" value="P:proteolysis"/>
    <property type="evidence" value="ECO:0007669"/>
    <property type="project" value="UniProtKB-KW"/>
</dbReference>